<proteinExistence type="predicted"/>
<dbReference type="Pfam" id="PF12836">
    <property type="entry name" value="HHH_3"/>
    <property type="match status" value="1"/>
</dbReference>
<dbReference type="Gene3D" id="1.10.150.320">
    <property type="entry name" value="Photosystem II 12 kDa extrinsic protein"/>
    <property type="match status" value="1"/>
</dbReference>
<dbReference type="InterPro" id="IPR010994">
    <property type="entry name" value="RuvA_2-like"/>
</dbReference>
<gene>
    <name evidence="2" type="ordered locus">Despr_1777</name>
</gene>
<dbReference type="AlphaFoldDB" id="A0A7U3YM39"/>
<evidence type="ECO:0000313" key="3">
    <source>
        <dbReference type="Proteomes" id="UP000006365"/>
    </source>
</evidence>
<keyword evidence="1" id="KW-0472">Membrane</keyword>
<dbReference type="Proteomes" id="UP000006365">
    <property type="component" value="Chromosome"/>
</dbReference>
<name>A0A7U3YM39_DESPD</name>
<dbReference type="GO" id="GO:0015628">
    <property type="term" value="P:protein secretion by the type II secretion system"/>
    <property type="evidence" value="ECO:0007669"/>
    <property type="project" value="TreeGrafter"/>
</dbReference>
<keyword evidence="3" id="KW-1185">Reference proteome</keyword>
<sequence>MKKAAVDAPATAEECKDKRTLVLFLLALLIVAVDLVPVAQQKASPLYGVRLETIGGGWQVIRLPAGGPESGTEKTPISLLDPQGPAANTLPAPLALFLNQPLPINRADRAALEMLPGVGPHLAAAIEQTRQRRGPLTGPEDLLDVPGIGPQSLQRLLPLVSFE</sequence>
<keyword evidence="1" id="KW-1133">Transmembrane helix</keyword>
<dbReference type="KEGG" id="dpr:Despr_1777"/>
<dbReference type="InterPro" id="IPR051675">
    <property type="entry name" value="Endo/Exo/Phosphatase_dom_1"/>
</dbReference>
<keyword evidence="1" id="KW-0812">Transmembrane</keyword>
<evidence type="ECO:0000256" key="1">
    <source>
        <dbReference type="SAM" id="Phobius"/>
    </source>
</evidence>
<evidence type="ECO:0000313" key="2">
    <source>
        <dbReference type="EMBL" id="ADW17927.1"/>
    </source>
</evidence>
<evidence type="ECO:0008006" key="4">
    <source>
        <dbReference type="Google" id="ProtNLM"/>
    </source>
</evidence>
<dbReference type="PANTHER" id="PTHR21180:SF32">
    <property type="entry name" value="ENDONUCLEASE_EXONUCLEASE_PHOSPHATASE FAMILY DOMAIN-CONTAINING PROTEIN 1"/>
    <property type="match status" value="1"/>
</dbReference>
<accession>A0A7U3YM39</accession>
<organism evidence="2 3">
    <name type="scientific">Desulfobulbus propionicus (strain ATCC 33891 / DSM 2032 / VKM B-1956 / 1pr3)</name>
    <dbReference type="NCBI Taxonomy" id="577650"/>
    <lineage>
        <taxon>Bacteria</taxon>
        <taxon>Pseudomonadati</taxon>
        <taxon>Thermodesulfobacteriota</taxon>
        <taxon>Desulfobulbia</taxon>
        <taxon>Desulfobulbales</taxon>
        <taxon>Desulfobulbaceae</taxon>
        <taxon>Desulfobulbus</taxon>
    </lineage>
</organism>
<reference evidence="2 3" key="1">
    <citation type="journal article" date="2011" name="Stand. Genomic Sci.">
        <title>Complete genome sequence of Desulfobulbus propionicus type strain (1pr3).</title>
        <authorList>
            <person name="Pagani I."/>
            <person name="Lapidus A."/>
            <person name="Nolan M."/>
            <person name="Lucas S."/>
            <person name="Hammon N."/>
            <person name="Deshpande S."/>
            <person name="Cheng J.F."/>
            <person name="Chertkov O."/>
            <person name="Davenport K."/>
            <person name="Tapia R."/>
            <person name="Han C."/>
            <person name="Goodwin L."/>
            <person name="Pitluck S."/>
            <person name="Liolios K."/>
            <person name="Mavromatis K."/>
            <person name="Ivanova N."/>
            <person name="Mikhailova N."/>
            <person name="Pati A."/>
            <person name="Chen A."/>
            <person name="Palaniappan K."/>
            <person name="Land M."/>
            <person name="Hauser L."/>
            <person name="Chang Y.J."/>
            <person name="Jeffries C.D."/>
            <person name="Detter J.C."/>
            <person name="Brambilla E."/>
            <person name="Kannan K.P."/>
            <person name="Djao O.D."/>
            <person name="Rohde M."/>
            <person name="Pukall R."/>
            <person name="Spring S."/>
            <person name="Goker M."/>
            <person name="Sikorski J."/>
            <person name="Woyke T."/>
            <person name="Bristow J."/>
            <person name="Eisen J.A."/>
            <person name="Markowitz V."/>
            <person name="Hugenholtz P."/>
            <person name="Kyrpides N.C."/>
            <person name="Klenk H.P."/>
        </authorList>
    </citation>
    <scope>NUCLEOTIDE SEQUENCE [LARGE SCALE GENOMIC DNA]</scope>
    <source>
        <strain evidence="3">ATCC 33891 / DSM 2032 / 1pr3</strain>
    </source>
</reference>
<dbReference type="PANTHER" id="PTHR21180">
    <property type="entry name" value="ENDONUCLEASE/EXONUCLEASE/PHOSPHATASE FAMILY DOMAIN-CONTAINING PROTEIN 1"/>
    <property type="match status" value="1"/>
</dbReference>
<feature type="transmembrane region" description="Helical" evidence="1">
    <location>
        <begin position="21"/>
        <end position="39"/>
    </location>
</feature>
<dbReference type="GO" id="GO:0015627">
    <property type="term" value="C:type II protein secretion system complex"/>
    <property type="evidence" value="ECO:0007669"/>
    <property type="project" value="TreeGrafter"/>
</dbReference>
<dbReference type="EMBL" id="CP002364">
    <property type="protein sequence ID" value="ADW17927.1"/>
    <property type="molecule type" value="Genomic_DNA"/>
</dbReference>
<protein>
    <recommendedName>
        <fullName evidence="4">Competence protein ComEA</fullName>
    </recommendedName>
</protein>
<dbReference type="RefSeq" id="WP_015724468.1">
    <property type="nucleotide sequence ID" value="NC_014972.1"/>
</dbReference>
<dbReference type="SUPFAM" id="SSF47781">
    <property type="entry name" value="RuvA domain 2-like"/>
    <property type="match status" value="1"/>
</dbReference>